<dbReference type="GO" id="GO:0009090">
    <property type="term" value="P:homoserine biosynthetic process"/>
    <property type="evidence" value="ECO:0007669"/>
    <property type="project" value="TreeGrafter"/>
</dbReference>
<evidence type="ECO:0000256" key="6">
    <source>
        <dbReference type="ARBA" id="ARBA00022679"/>
    </source>
</evidence>
<dbReference type="InterPro" id="IPR018042">
    <property type="entry name" value="Aspartate_kinase_CS"/>
</dbReference>
<dbReference type="EMBL" id="FUXB01000018">
    <property type="protein sequence ID" value="SKA23289.1"/>
    <property type="molecule type" value="Genomic_DNA"/>
</dbReference>
<evidence type="ECO:0000313" key="15">
    <source>
        <dbReference type="EMBL" id="SKA23289.1"/>
    </source>
</evidence>
<dbReference type="NCBIfam" id="NF006459">
    <property type="entry name" value="PRK08841.1"/>
    <property type="match status" value="1"/>
</dbReference>
<evidence type="ECO:0000256" key="3">
    <source>
        <dbReference type="ARBA" id="ARBA00005139"/>
    </source>
</evidence>
<dbReference type="UniPathway" id="UPA00050">
    <property type="reaction ID" value="UER00461"/>
</dbReference>
<reference evidence="16" key="1">
    <citation type="submission" date="2017-02" db="EMBL/GenBank/DDBJ databases">
        <authorList>
            <person name="Varghese N."/>
            <person name="Submissions S."/>
        </authorList>
    </citation>
    <scope>NUCLEOTIDE SEQUENCE [LARGE SCALE GENOMIC DNA]</scope>
    <source>
        <strain evidence="16">DSM 19608</strain>
    </source>
</reference>
<dbReference type="Pfam" id="PF00696">
    <property type="entry name" value="AA_kinase"/>
    <property type="match status" value="1"/>
</dbReference>
<dbReference type="Gene3D" id="3.40.1160.10">
    <property type="entry name" value="Acetylglutamate kinase-like"/>
    <property type="match status" value="1"/>
</dbReference>
<dbReference type="NCBIfam" id="NF005155">
    <property type="entry name" value="PRK06635.1-4"/>
    <property type="match status" value="1"/>
</dbReference>
<feature type="domain" description="Aspartate/glutamate/uridylate kinase" evidence="14">
    <location>
        <begin position="5"/>
        <end position="232"/>
    </location>
</feature>
<dbReference type="EC" id="2.7.2.4" evidence="12"/>
<dbReference type="AlphaFoldDB" id="A0A1T4S4S4"/>
<keyword evidence="8 12" id="KW-0418">Kinase</keyword>
<dbReference type="FunFam" id="3.40.1160.10:FF:000002">
    <property type="entry name" value="Aspartokinase"/>
    <property type="match status" value="1"/>
</dbReference>
<comment type="pathway">
    <text evidence="3 13">Amino-acid biosynthesis; L-threonine biosynthesis; L-threonine from L-aspartate: step 1/5.</text>
</comment>
<dbReference type="Proteomes" id="UP000190834">
    <property type="component" value="Unassembled WGS sequence"/>
</dbReference>
<keyword evidence="10" id="KW-0457">Lysine biosynthesis</keyword>
<keyword evidence="6 12" id="KW-0808">Transferase</keyword>
<gene>
    <name evidence="15" type="ORF">SAMN02745782_03021</name>
</gene>
<evidence type="ECO:0000256" key="4">
    <source>
        <dbReference type="ARBA" id="ARBA00010122"/>
    </source>
</evidence>
<dbReference type="UniPathway" id="UPA00051">
    <property type="reaction ID" value="UER00462"/>
</dbReference>
<dbReference type="UniPathway" id="UPA00034">
    <property type="reaction ID" value="UER00015"/>
</dbReference>
<evidence type="ECO:0000256" key="5">
    <source>
        <dbReference type="ARBA" id="ARBA00022605"/>
    </source>
</evidence>
<dbReference type="STRING" id="1123491.SAMN02745782_03021"/>
<comment type="pathway">
    <text evidence="2 13">Amino-acid biosynthesis; L-methionine biosynthesis via de novo pathway; L-homoserine from L-aspartate: step 1/3.</text>
</comment>
<dbReference type="InterPro" id="IPR036393">
    <property type="entry name" value="AceGlu_kinase-like_sf"/>
</dbReference>
<keyword evidence="5 13" id="KW-0028">Amino-acid biosynthesis</keyword>
<dbReference type="PANTHER" id="PTHR21499">
    <property type="entry name" value="ASPARTATE KINASE"/>
    <property type="match status" value="1"/>
</dbReference>
<dbReference type="GeneID" id="70584396"/>
<dbReference type="PROSITE" id="PS00324">
    <property type="entry name" value="ASPARTOKINASE"/>
    <property type="match status" value="1"/>
</dbReference>
<dbReference type="GO" id="GO:0005524">
    <property type="term" value="F:ATP binding"/>
    <property type="evidence" value="ECO:0007669"/>
    <property type="project" value="UniProtKB-KW"/>
</dbReference>
<evidence type="ECO:0000256" key="1">
    <source>
        <dbReference type="ARBA" id="ARBA00004766"/>
    </source>
</evidence>
<keyword evidence="16" id="KW-1185">Reference proteome</keyword>
<dbReference type="GO" id="GO:0009089">
    <property type="term" value="P:lysine biosynthetic process via diaminopimelate"/>
    <property type="evidence" value="ECO:0007669"/>
    <property type="project" value="UniProtKB-UniPathway"/>
</dbReference>
<dbReference type="InterPro" id="IPR041740">
    <property type="entry name" value="AKii-LysC-BS"/>
</dbReference>
<comment type="similarity">
    <text evidence="4 12">Belongs to the aspartokinase family.</text>
</comment>
<dbReference type="InterPro" id="IPR001048">
    <property type="entry name" value="Asp/Glu/Uridylate_kinase"/>
</dbReference>
<organism evidence="15 16">
    <name type="scientific">Vibrio cincinnatiensis DSM 19608</name>
    <dbReference type="NCBI Taxonomy" id="1123491"/>
    <lineage>
        <taxon>Bacteria</taxon>
        <taxon>Pseudomonadati</taxon>
        <taxon>Pseudomonadota</taxon>
        <taxon>Gammaproteobacteria</taxon>
        <taxon>Vibrionales</taxon>
        <taxon>Vibrionaceae</taxon>
        <taxon>Vibrio</taxon>
    </lineage>
</organism>
<proteinExistence type="inferred from homology"/>
<evidence type="ECO:0000256" key="8">
    <source>
        <dbReference type="ARBA" id="ARBA00022777"/>
    </source>
</evidence>
<comment type="pathway">
    <text evidence="1 13">Amino-acid biosynthesis; L-lysine biosynthesis via DAP pathway; (S)-tetrahydrodipicolinate from L-aspartate: step 1/4.</text>
</comment>
<comment type="catalytic activity">
    <reaction evidence="11 12">
        <text>L-aspartate + ATP = 4-phospho-L-aspartate + ADP</text>
        <dbReference type="Rhea" id="RHEA:23776"/>
        <dbReference type="ChEBI" id="CHEBI:29991"/>
        <dbReference type="ChEBI" id="CHEBI:30616"/>
        <dbReference type="ChEBI" id="CHEBI:57535"/>
        <dbReference type="ChEBI" id="CHEBI:456216"/>
        <dbReference type="EC" id="2.7.2.4"/>
    </reaction>
</comment>
<evidence type="ECO:0000256" key="7">
    <source>
        <dbReference type="ARBA" id="ARBA00022741"/>
    </source>
</evidence>
<dbReference type="OrthoDB" id="9799110at2"/>
<evidence type="ECO:0000256" key="13">
    <source>
        <dbReference type="RuleBase" id="RU004249"/>
    </source>
</evidence>
<evidence type="ECO:0000313" key="16">
    <source>
        <dbReference type="Proteomes" id="UP000190834"/>
    </source>
</evidence>
<dbReference type="GO" id="GO:0004072">
    <property type="term" value="F:aspartate kinase activity"/>
    <property type="evidence" value="ECO:0007669"/>
    <property type="project" value="UniProtKB-EC"/>
</dbReference>
<dbReference type="NCBIfam" id="TIGR00657">
    <property type="entry name" value="asp_kinases"/>
    <property type="match status" value="1"/>
</dbReference>
<evidence type="ECO:0000256" key="9">
    <source>
        <dbReference type="ARBA" id="ARBA00022840"/>
    </source>
</evidence>
<protein>
    <recommendedName>
        <fullName evidence="12">Aspartokinase</fullName>
        <ecNumber evidence="12">2.7.2.4</ecNumber>
    </recommendedName>
</protein>
<accession>A0A1T4S4S4</accession>
<dbReference type="PANTHER" id="PTHR21499:SF3">
    <property type="entry name" value="ASPARTOKINASE"/>
    <property type="match status" value="1"/>
</dbReference>
<evidence type="ECO:0000256" key="11">
    <source>
        <dbReference type="ARBA" id="ARBA00047872"/>
    </source>
</evidence>
<sequence length="395" mass="42866">MKKPLIVQKFGGTSVGSIERMHTVAEHIIRAKNDGNQVVVVVSAMAGETNRLLGLAKQIDCVPNARELDVLLSAGEQVSMALLAMTLNKLGYPARSLTGTQANIVTDSQHNEATIQSIDTQAISELLEQEIIVIIAGFQGVNKNGDITTLGRGGSDTSAVALAGALKADECQIFTDVDGVYTCDPRIVSSAKKLEVIDFPSMEEMARKGAKVLHLPCVQFAWKNQVPLRVLSTFDINPGSLIKGDHSTQNICGIAIQREMLLVRVEQGDVSMITKQCHMLGIELWNVIEEAEWTAVVIKQDAYAKLDLVFNDKIRNSEPVSLLTTVGLQAPTLIEHSRTLLAEQDIDVHYVSTGSQSLMLMLAPHKVDNAANILHKAYINSDTSLAFQAKQAFLG</sequence>
<dbReference type="RefSeq" id="WP_078927362.1">
    <property type="nucleotide sequence ID" value="NZ_FUXB01000018.1"/>
</dbReference>
<keyword evidence="9" id="KW-0067">ATP-binding</keyword>
<dbReference type="InterPro" id="IPR001341">
    <property type="entry name" value="Asp_kinase"/>
</dbReference>
<keyword evidence="7" id="KW-0547">Nucleotide-binding</keyword>
<dbReference type="GO" id="GO:0009088">
    <property type="term" value="P:threonine biosynthetic process"/>
    <property type="evidence" value="ECO:0007669"/>
    <property type="project" value="UniProtKB-UniPathway"/>
</dbReference>
<evidence type="ECO:0000256" key="2">
    <source>
        <dbReference type="ARBA" id="ARBA00004986"/>
    </source>
</evidence>
<evidence type="ECO:0000259" key="14">
    <source>
        <dbReference type="Pfam" id="PF00696"/>
    </source>
</evidence>
<dbReference type="GO" id="GO:0005829">
    <property type="term" value="C:cytosol"/>
    <property type="evidence" value="ECO:0007669"/>
    <property type="project" value="TreeGrafter"/>
</dbReference>
<evidence type="ECO:0000256" key="10">
    <source>
        <dbReference type="ARBA" id="ARBA00023154"/>
    </source>
</evidence>
<evidence type="ECO:0000256" key="12">
    <source>
        <dbReference type="RuleBase" id="RU003448"/>
    </source>
</evidence>
<dbReference type="CDD" id="cd04261">
    <property type="entry name" value="AAK_AKii-LysC-BS"/>
    <property type="match status" value="1"/>
</dbReference>
<dbReference type="SUPFAM" id="SSF53633">
    <property type="entry name" value="Carbamate kinase-like"/>
    <property type="match status" value="1"/>
</dbReference>
<name>A0A1T4S4S4_VIBCI</name>